<accession>A0A101N071</accession>
<evidence type="ECO:0000313" key="3">
    <source>
        <dbReference type="Proteomes" id="UP000053039"/>
    </source>
</evidence>
<reference evidence="2 3" key="1">
    <citation type="submission" date="2015-10" db="EMBL/GenBank/DDBJ databases">
        <title>Draft genome sequence of Streptomyces pseudovenezuelae DSM 40212, type strain for the species Streptomyces pseudovenezuelae.</title>
        <authorList>
            <person name="Ruckert C."/>
            <person name="Winkler A."/>
            <person name="Kalinowski J."/>
            <person name="Kampfer P."/>
            <person name="Glaeser S."/>
        </authorList>
    </citation>
    <scope>NUCLEOTIDE SEQUENCE [LARGE SCALE GENOMIC DNA]</scope>
    <source>
        <strain evidence="2 3">DSM 40212</strain>
    </source>
</reference>
<dbReference type="AlphaFoldDB" id="A0A101N071"/>
<feature type="region of interest" description="Disordered" evidence="1">
    <location>
        <begin position="1"/>
        <end position="37"/>
    </location>
</feature>
<comment type="caution">
    <text evidence="2">The sequence shown here is derived from an EMBL/GenBank/DDBJ whole genome shotgun (WGS) entry which is preliminary data.</text>
</comment>
<name>A0A101N071_9ACTN</name>
<dbReference type="EMBL" id="LMWM01000038">
    <property type="protein sequence ID" value="KUM84101.1"/>
    <property type="molecule type" value="Genomic_DNA"/>
</dbReference>
<gene>
    <name evidence="2" type="ORF">AQI94_32685</name>
</gene>
<sequence>MHSSDANNVRRPRKQLSSDGIHVVHTTYPHSDGTDRSRHALLGHLPAAVHSHFVNSVRTLPVEVALT</sequence>
<dbReference type="Proteomes" id="UP000053039">
    <property type="component" value="Unassembled WGS sequence"/>
</dbReference>
<evidence type="ECO:0000313" key="2">
    <source>
        <dbReference type="EMBL" id="KUM84101.1"/>
    </source>
</evidence>
<evidence type="ECO:0000256" key="1">
    <source>
        <dbReference type="SAM" id="MobiDB-lite"/>
    </source>
</evidence>
<proteinExistence type="predicted"/>
<dbReference type="OrthoDB" id="9807095at2"/>
<protein>
    <submittedName>
        <fullName evidence="2">Uncharacterized protein</fullName>
    </submittedName>
</protein>
<organism evidence="2 3">
    <name type="scientific">Streptomyces pseudovenezuelae</name>
    <dbReference type="NCBI Taxonomy" id="67350"/>
    <lineage>
        <taxon>Bacteria</taxon>
        <taxon>Bacillati</taxon>
        <taxon>Actinomycetota</taxon>
        <taxon>Actinomycetes</taxon>
        <taxon>Kitasatosporales</taxon>
        <taxon>Streptomycetaceae</taxon>
        <taxon>Streptomyces</taxon>
        <taxon>Streptomyces aurantiacus group</taxon>
    </lineage>
</organism>
<dbReference type="RefSeq" id="WP_031048990.1">
    <property type="nucleotide sequence ID" value="NZ_JBEYZI010000002.1"/>
</dbReference>